<name>A0AAQ3T8K3_PASNO</name>
<feature type="region of interest" description="Disordered" evidence="7">
    <location>
        <begin position="54"/>
        <end position="141"/>
    </location>
</feature>
<comment type="subcellular location">
    <subcellularLocation>
        <location evidence="1 6">Nucleus</location>
    </subcellularLocation>
</comment>
<dbReference type="GO" id="GO:0005634">
    <property type="term" value="C:nucleus"/>
    <property type="evidence" value="ECO:0007669"/>
    <property type="project" value="UniProtKB-SubCell"/>
</dbReference>
<dbReference type="AlphaFoldDB" id="A0AAQ3T8K3"/>
<evidence type="ECO:0000313" key="10">
    <source>
        <dbReference type="Proteomes" id="UP001341281"/>
    </source>
</evidence>
<feature type="compositionally biased region" description="Basic and acidic residues" evidence="7">
    <location>
        <begin position="11"/>
        <end position="29"/>
    </location>
</feature>
<evidence type="ECO:0000256" key="6">
    <source>
        <dbReference type="RuleBase" id="RU367028"/>
    </source>
</evidence>
<dbReference type="EMBL" id="CP144748">
    <property type="protein sequence ID" value="WVZ68838.1"/>
    <property type="molecule type" value="Genomic_DNA"/>
</dbReference>
<evidence type="ECO:0000256" key="7">
    <source>
        <dbReference type="SAM" id="MobiDB-lite"/>
    </source>
</evidence>
<keyword evidence="10" id="KW-1185">Reference proteome</keyword>
<evidence type="ECO:0000313" key="9">
    <source>
        <dbReference type="EMBL" id="WVZ68838.1"/>
    </source>
</evidence>
<sequence length="345" mass="37441">MRWGLRSSKQQQREVHQQQQLEQERQERKGKSKAIFSSFSPLAWLAKLTTKNGGVAATKPPVAKSTAQAATSFPSRFHKPTSSSPVSSSASRSRSSLAYSSSSCTAVEAADDTSVPRGNDTGATAADIAPRRRSVGNDDIGSEAATAARQLYLRRRHYSVGGDRDLIPPLGHGHLTSLSSTASPNPKAPPTPAPVRTLAPIPPSDTDEEKRPRSRRRRHRRVISGRRSFSSAKAPGGARLGLAAAVRVRSPRPSAAAAAAAAVAELERFAVVRRTRDPQREFRASMVEMIASKRMVGRPEELETLLACYLSLNADEHHDCIVKVFRQVWFELNNTSRAAAPAPRT</sequence>
<comment type="function">
    <text evidence="6">Transcriptional repressor that regulates multiple aspects of plant growth and development.</text>
</comment>
<evidence type="ECO:0000256" key="2">
    <source>
        <dbReference type="ARBA" id="ARBA00022491"/>
    </source>
</evidence>
<dbReference type="InterPro" id="IPR038933">
    <property type="entry name" value="Ovate"/>
</dbReference>
<feature type="compositionally biased region" description="Polar residues" evidence="7">
    <location>
        <begin position="65"/>
        <end position="74"/>
    </location>
</feature>
<dbReference type="PANTHER" id="PTHR33057:SF82">
    <property type="entry name" value="TRANSCRIPTION REPRESSOR OFP5"/>
    <property type="match status" value="1"/>
</dbReference>
<dbReference type="Proteomes" id="UP001341281">
    <property type="component" value="Chromosome 04"/>
</dbReference>
<dbReference type="InterPro" id="IPR006458">
    <property type="entry name" value="Ovate_C"/>
</dbReference>
<feature type="domain" description="OVATE" evidence="8">
    <location>
        <begin position="271"/>
        <end position="331"/>
    </location>
</feature>
<evidence type="ECO:0000256" key="4">
    <source>
        <dbReference type="ARBA" id="ARBA00023163"/>
    </source>
</evidence>
<dbReference type="PANTHER" id="PTHR33057">
    <property type="entry name" value="TRANSCRIPTION REPRESSOR OFP7-RELATED"/>
    <property type="match status" value="1"/>
</dbReference>
<evidence type="ECO:0000256" key="1">
    <source>
        <dbReference type="ARBA" id="ARBA00004123"/>
    </source>
</evidence>
<protein>
    <recommendedName>
        <fullName evidence="6">Transcription repressor</fullName>
    </recommendedName>
    <alternativeName>
        <fullName evidence="6">Ovate family protein</fullName>
    </alternativeName>
</protein>
<evidence type="ECO:0000256" key="3">
    <source>
        <dbReference type="ARBA" id="ARBA00023015"/>
    </source>
</evidence>
<dbReference type="GO" id="GO:0045892">
    <property type="term" value="P:negative regulation of DNA-templated transcription"/>
    <property type="evidence" value="ECO:0007669"/>
    <property type="project" value="UniProtKB-UniRule"/>
</dbReference>
<gene>
    <name evidence="9" type="ORF">U9M48_017726</name>
</gene>
<dbReference type="Pfam" id="PF04844">
    <property type="entry name" value="Ovate"/>
    <property type="match status" value="1"/>
</dbReference>
<keyword evidence="3 6" id="KW-0805">Transcription regulation</keyword>
<feature type="region of interest" description="Disordered" evidence="7">
    <location>
        <begin position="169"/>
        <end position="234"/>
    </location>
</feature>
<accession>A0AAQ3T8K3</accession>
<keyword evidence="4 6" id="KW-0804">Transcription</keyword>
<reference evidence="9 10" key="1">
    <citation type="submission" date="2024-02" db="EMBL/GenBank/DDBJ databases">
        <title>High-quality chromosome-scale genome assembly of Pensacola bahiagrass (Paspalum notatum Flugge var. saurae).</title>
        <authorList>
            <person name="Vega J.M."/>
            <person name="Podio M."/>
            <person name="Orjuela J."/>
            <person name="Siena L.A."/>
            <person name="Pessino S.C."/>
            <person name="Combes M.C."/>
            <person name="Mariac C."/>
            <person name="Albertini E."/>
            <person name="Pupilli F."/>
            <person name="Ortiz J.P.A."/>
            <person name="Leblanc O."/>
        </authorList>
    </citation>
    <scope>NUCLEOTIDE SEQUENCE [LARGE SCALE GENOMIC DNA]</scope>
    <source>
        <strain evidence="9">R1</strain>
        <tissue evidence="9">Leaf</tissue>
    </source>
</reference>
<evidence type="ECO:0000259" key="8">
    <source>
        <dbReference type="PROSITE" id="PS51754"/>
    </source>
</evidence>
<feature type="compositionally biased region" description="Low complexity" evidence="7">
    <location>
        <begin position="82"/>
        <end position="103"/>
    </location>
</feature>
<proteinExistence type="predicted"/>
<keyword evidence="5 6" id="KW-0539">Nucleus</keyword>
<organism evidence="9 10">
    <name type="scientific">Paspalum notatum var. saurae</name>
    <dbReference type="NCBI Taxonomy" id="547442"/>
    <lineage>
        <taxon>Eukaryota</taxon>
        <taxon>Viridiplantae</taxon>
        <taxon>Streptophyta</taxon>
        <taxon>Embryophyta</taxon>
        <taxon>Tracheophyta</taxon>
        <taxon>Spermatophyta</taxon>
        <taxon>Magnoliopsida</taxon>
        <taxon>Liliopsida</taxon>
        <taxon>Poales</taxon>
        <taxon>Poaceae</taxon>
        <taxon>PACMAD clade</taxon>
        <taxon>Panicoideae</taxon>
        <taxon>Andropogonodae</taxon>
        <taxon>Paspaleae</taxon>
        <taxon>Paspalinae</taxon>
        <taxon>Paspalum</taxon>
    </lineage>
</organism>
<feature type="region of interest" description="Disordered" evidence="7">
    <location>
        <begin position="1"/>
        <end position="33"/>
    </location>
</feature>
<evidence type="ECO:0000256" key="5">
    <source>
        <dbReference type="ARBA" id="ARBA00023242"/>
    </source>
</evidence>
<feature type="compositionally biased region" description="Basic residues" evidence="7">
    <location>
        <begin position="212"/>
        <end position="224"/>
    </location>
</feature>
<dbReference type="NCBIfam" id="TIGR01568">
    <property type="entry name" value="A_thal_3678"/>
    <property type="match status" value="1"/>
</dbReference>
<keyword evidence="2 6" id="KW-0678">Repressor</keyword>
<dbReference type="PROSITE" id="PS51754">
    <property type="entry name" value="OVATE"/>
    <property type="match status" value="1"/>
</dbReference>